<dbReference type="NCBIfam" id="TIGR01007">
    <property type="entry name" value="eps_fam"/>
    <property type="match status" value="1"/>
</dbReference>
<dbReference type="InterPro" id="IPR050445">
    <property type="entry name" value="Bact_polysacc_biosynth/exp"/>
</dbReference>
<dbReference type="GO" id="GO:0005524">
    <property type="term" value="F:ATP binding"/>
    <property type="evidence" value="ECO:0007669"/>
    <property type="project" value="UniProtKB-KW"/>
</dbReference>
<evidence type="ECO:0000259" key="10">
    <source>
        <dbReference type="Pfam" id="PF13614"/>
    </source>
</evidence>
<evidence type="ECO:0000256" key="5">
    <source>
        <dbReference type="ARBA" id="ARBA00022777"/>
    </source>
</evidence>
<feature type="domain" description="AAA" evidence="10">
    <location>
        <begin position="559"/>
        <end position="705"/>
    </location>
</feature>
<evidence type="ECO:0000256" key="4">
    <source>
        <dbReference type="ARBA" id="ARBA00022741"/>
    </source>
</evidence>
<evidence type="ECO:0000313" key="12">
    <source>
        <dbReference type="Proteomes" id="UP000729733"/>
    </source>
</evidence>
<evidence type="ECO:0000256" key="8">
    <source>
        <dbReference type="ARBA" id="ARBA00051245"/>
    </source>
</evidence>
<evidence type="ECO:0000256" key="9">
    <source>
        <dbReference type="SAM" id="Coils"/>
    </source>
</evidence>
<feature type="coiled-coil region" evidence="9">
    <location>
        <begin position="358"/>
        <end position="430"/>
    </location>
</feature>
<dbReference type="InterPro" id="IPR025669">
    <property type="entry name" value="AAA_dom"/>
</dbReference>
<dbReference type="PANTHER" id="PTHR32309">
    <property type="entry name" value="TYROSINE-PROTEIN KINASE"/>
    <property type="match status" value="1"/>
</dbReference>
<feature type="coiled-coil region" evidence="9">
    <location>
        <begin position="196"/>
        <end position="223"/>
    </location>
</feature>
<dbReference type="CDD" id="cd05387">
    <property type="entry name" value="BY-kinase"/>
    <property type="match status" value="1"/>
</dbReference>
<dbReference type="Pfam" id="PF13614">
    <property type="entry name" value="AAA_31"/>
    <property type="match status" value="1"/>
</dbReference>
<comment type="catalytic activity">
    <reaction evidence="8">
        <text>L-tyrosyl-[protein] + ATP = O-phospho-L-tyrosyl-[protein] + ADP + H(+)</text>
        <dbReference type="Rhea" id="RHEA:10596"/>
        <dbReference type="Rhea" id="RHEA-COMP:10136"/>
        <dbReference type="Rhea" id="RHEA-COMP:20101"/>
        <dbReference type="ChEBI" id="CHEBI:15378"/>
        <dbReference type="ChEBI" id="CHEBI:30616"/>
        <dbReference type="ChEBI" id="CHEBI:46858"/>
        <dbReference type="ChEBI" id="CHEBI:61978"/>
        <dbReference type="ChEBI" id="CHEBI:456216"/>
        <dbReference type="EC" id="2.7.10.2"/>
    </reaction>
</comment>
<dbReference type="GO" id="GO:0005886">
    <property type="term" value="C:plasma membrane"/>
    <property type="evidence" value="ECO:0007669"/>
    <property type="project" value="TreeGrafter"/>
</dbReference>
<dbReference type="PANTHER" id="PTHR32309:SF13">
    <property type="entry name" value="FERRIC ENTEROBACTIN TRANSPORT PROTEIN FEPE"/>
    <property type="match status" value="1"/>
</dbReference>
<evidence type="ECO:0000256" key="2">
    <source>
        <dbReference type="ARBA" id="ARBA00011903"/>
    </source>
</evidence>
<keyword evidence="7" id="KW-0829">Tyrosine-protein kinase</keyword>
<keyword evidence="12" id="KW-1185">Reference proteome</keyword>
<reference evidence="11" key="1">
    <citation type="journal article" date="2021" name="Antonie Van Leeuwenhoek">
        <title>Draft genome and description of Waterburya agarophytonicola gen. nov. sp. nov. (Pleurocapsales, Cyanobacteria): a seaweed symbiont.</title>
        <authorList>
            <person name="Bonthond G."/>
            <person name="Shalygin S."/>
            <person name="Bayer T."/>
            <person name="Weinberger F."/>
        </authorList>
    </citation>
    <scope>NUCLEOTIDE SEQUENCE</scope>
    <source>
        <strain evidence="11">KI4</strain>
    </source>
</reference>
<dbReference type="SUPFAM" id="SSF52540">
    <property type="entry name" value="P-loop containing nucleoside triphosphate hydrolases"/>
    <property type="match status" value="1"/>
</dbReference>
<keyword evidence="5" id="KW-0418">Kinase</keyword>
<sequence length="717" mass="80499">MQDFPGEIVVQSSNSIQQVNPTQQGLNLTGTWETVKRNILPIIGISSVAAIVFSLTNSYTPIYTGDFQLLVEPVTSEAKFSEPSTLTSSSKGGYPGSLEMDYSTIITILKSPGMLASIVEQVQVKYPEFTQKQLRDNLKISRLNLDEFDLSNQTKIIEVSYQESDPDLVDLVLEKTAEKYLRYSLEDRKTQIGQGIEFIEAQLPELNRKVVGLQIKLQNLREKNQFIDPELKGESLLKQVEQINIQQLETKGELKKLKALKQNLEQQLNMNPEEAILALALGEDANYQKLLEQSKLLDSQISIQTAKFTNNSPQVQALYYEQQNLMSLLTQESRRILGNKYQPETVNSALFKSKNSLSSEMTQQLVETTNKIELLEIQLNSLKTNQNQFEQQAQQLPNVSRQYAGVTKELAIANQTLDQLTTQRDALRIELAQSQIPWEIISSPQLLKDSVGFPTPLPQNSEKQLMLSLFGSLIIGIGTVVVFEKSRNVFYAAKDIEQQLQIPLLGTIPPNDDLEQNNPEFLDAFDALYGNIKFRFSEATLRSVVVSSISEENKINSIALHLAETVAAMGYKVLLVDANLRLPTLHSRLYLDNEKGLCDLLVEQADLDFHDVVQKSARKENLFMITSGQILPNSTRMLASNQMKNLNQELESAFDLVIYDAPALLNCMDTSFLATHTDGIMTILEVGKTSKSLVRKTSEQIEKFQLNNLGIIAILPT</sequence>
<accession>A0A964BPI8</accession>
<evidence type="ECO:0000313" key="11">
    <source>
        <dbReference type="EMBL" id="MCC0176138.1"/>
    </source>
</evidence>
<comment type="caution">
    <text evidence="11">The sequence shown here is derived from an EMBL/GenBank/DDBJ whole genome shotgun (WGS) entry which is preliminary data.</text>
</comment>
<organism evidence="11 12">
    <name type="scientific">Waterburya agarophytonicola KI4</name>
    <dbReference type="NCBI Taxonomy" id="2874699"/>
    <lineage>
        <taxon>Bacteria</taxon>
        <taxon>Bacillati</taxon>
        <taxon>Cyanobacteriota</taxon>
        <taxon>Cyanophyceae</taxon>
        <taxon>Pleurocapsales</taxon>
        <taxon>Hyellaceae</taxon>
        <taxon>Waterburya</taxon>
        <taxon>Waterburya agarophytonicola</taxon>
    </lineage>
</organism>
<dbReference type="InterPro" id="IPR005702">
    <property type="entry name" value="Wzc-like_C"/>
</dbReference>
<comment type="similarity">
    <text evidence="1">Belongs to the CpsD/CapB family.</text>
</comment>
<dbReference type="Gene3D" id="3.40.50.300">
    <property type="entry name" value="P-loop containing nucleotide triphosphate hydrolases"/>
    <property type="match status" value="1"/>
</dbReference>
<dbReference type="EC" id="2.7.10.2" evidence="2"/>
<keyword evidence="9" id="KW-0175">Coiled coil</keyword>
<evidence type="ECO:0000256" key="7">
    <source>
        <dbReference type="ARBA" id="ARBA00023137"/>
    </source>
</evidence>
<dbReference type="AlphaFoldDB" id="A0A964BPI8"/>
<dbReference type="RefSeq" id="WP_229639171.1">
    <property type="nucleotide sequence ID" value="NZ_JADWDC010000006.1"/>
</dbReference>
<gene>
    <name evidence="11" type="ORF">I4641_03975</name>
</gene>
<dbReference type="Proteomes" id="UP000729733">
    <property type="component" value="Unassembled WGS sequence"/>
</dbReference>
<name>A0A964BPI8_9CYAN</name>
<dbReference type="EMBL" id="JADWDC010000006">
    <property type="protein sequence ID" value="MCC0176138.1"/>
    <property type="molecule type" value="Genomic_DNA"/>
</dbReference>
<evidence type="ECO:0000256" key="3">
    <source>
        <dbReference type="ARBA" id="ARBA00022679"/>
    </source>
</evidence>
<protein>
    <recommendedName>
        <fullName evidence="2">non-specific protein-tyrosine kinase</fullName>
        <ecNumber evidence="2">2.7.10.2</ecNumber>
    </recommendedName>
</protein>
<dbReference type="InterPro" id="IPR027417">
    <property type="entry name" value="P-loop_NTPase"/>
</dbReference>
<keyword evidence="6" id="KW-0067">ATP-binding</keyword>
<keyword evidence="3 11" id="KW-0808">Transferase</keyword>
<keyword evidence="4" id="KW-0547">Nucleotide-binding</keyword>
<dbReference type="GO" id="GO:0004715">
    <property type="term" value="F:non-membrane spanning protein tyrosine kinase activity"/>
    <property type="evidence" value="ECO:0007669"/>
    <property type="project" value="UniProtKB-EC"/>
</dbReference>
<proteinExistence type="inferred from homology"/>
<evidence type="ECO:0000256" key="6">
    <source>
        <dbReference type="ARBA" id="ARBA00022840"/>
    </source>
</evidence>
<evidence type="ECO:0000256" key="1">
    <source>
        <dbReference type="ARBA" id="ARBA00007316"/>
    </source>
</evidence>